<feature type="binding site" evidence="10">
    <location>
        <position position="76"/>
    </location>
    <ligand>
        <name>Zn(2+)</name>
        <dbReference type="ChEBI" id="CHEBI:29105"/>
        <label>2</label>
    </ligand>
</feature>
<dbReference type="FunFam" id="2.20.25.10:FF:000004">
    <property type="entry name" value="DNA-directed RNA polymerase subunit"/>
    <property type="match status" value="1"/>
</dbReference>
<dbReference type="SUPFAM" id="SSF57783">
    <property type="entry name" value="Zinc beta-ribbon"/>
    <property type="match status" value="2"/>
</dbReference>
<dbReference type="Pfam" id="PF02150">
    <property type="entry name" value="Zn_ribbon_RPB9"/>
    <property type="match status" value="1"/>
</dbReference>
<evidence type="ECO:0000256" key="3">
    <source>
        <dbReference type="ARBA" id="ARBA00022478"/>
    </source>
</evidence>
<dbReference type="GO" id="GO:0003676">
    <property type="term" value="F:nucleic acid binding"/>
    <property type="evidence" value="ECO:0007669"/>
    <property type="project" value="InterPro"/>
</dbReference>
<dbReference type="GO" id="GO:0003899">
    <property type="term" value="F:DNA-directed RNA polymerase activity"/>
    <property type="evidence" value="ECO:0007669"/>
    <property type="project" value="InterPro"/>
</dbReference>
<dbReference type="PANTHER" id="PTHR11239:SF1">
    <property type="entry name" value="DNA-DIRECTED RNA POLYMERASE II SUBUNIT RPB9"/>
    <property type="match status" value="1"/>
</dbReference>
<evidence type="ECO:0000313" key="14">
    <source>
        <dbReference type="EMBL" id="KAJ1725661.1"/>
    </source>
</evidence>
<feature type="binding site" evidence="10">
    <location>
        <position position="104"/>
    </location>
    <ligand>
        <name>Zn(2+)</name>
        <dbReference type="ChEBI" id="CHEBI:29105"/>
        <label>2</label>
    </ligand>
</feature>
<dbReference type="GO" id="GO:0005665">
    <property type="term" value="C:RNA polymerase II, core complex"/>
    <property type="evidence" value="ECO:0007669"/>
    <property type="project" value="TreeGrafter"/>
</dbReference>
<dbReference type="GO" id="GO:0001193">
    <property type="term" value="P:maintenance of transcriptional fidelity during transcription elongation by RNA polymerase II"/>
    <property type="evidence" value="ECO:0007669"/>
    <property type="project" value="TreeGrafter"/>
</dbReference>
<feature type="zinc finger region" description="C4-type" evidence="11">
    <location>
        <begin position="7"/>
        <end position="32"/>
    </location>
</feature>
<dbReference type="Pfam" id="PF01096">
    <property type="entry name" value="Zn_ribbon_TFIIS"/>
    <property type="match status" value="1"/>
</dbReference>
<evidence type="ECO:0000256" key="4">
    <source>
        <dbReference type="ARBA" id="ARBA00022723"/>
    </source>
</evidence>
<feature type="binding site" evidence="10">
    <location>
        <position position="10"/>
    </location>
    <ligand>
        <name>Zn(2+)</name>
        <dbReference type="ChEBI" id="CHEBI:29105"/>
        <label>1</label>
    </ligand>
</feature>
<accession>A0A9W7Y616</accession>
<feature type="domain" description="TFIIS-type" evidence="13">
    <location>
        <begin position="72"/>
        <end position="114"/>
    </location>
</feature>
<dbReference type="GO" id="GO:0006283">
    <property type="term" value="P:transcription-coupled nucleotide-excision repair"/>
    <property type="evidence" value="ECO:0007669"/>
    <property type="project" value="TreeGrafter"/>
</dbReference>
<evidence type="ECO:0000256" key="11">
    <source>
        <dbReference type="PIRSR" id="PIRSR005586-2"/>
    </source>
</evidence>
<dbReference type="InterPro" id="IPR001222">
    <property type="entry name" value="Znf_TFIIS"/>
</dbReference>
<dbReference type="Gene3D" id="2.20.25.10">
    <property type="match status" value="2"/>
</dbReference>
<dbReference type="PIRSF" id="PIRSF005586">
    <property type="entry name" value="RNApol_RpoM"/>
    <property type="match status" value="1"/>
</dbReference>
<dbReference type="GO" id="GO:0005730">
    <property type="term" value="C:nucleolus"/>
    <property type="evidence" value="ECO:0007669"/>
    <property type="project" value="UniProtKB-SubCell"/>
</dbReference>
<gene>
    <name evidence="14" type="primary">RPB9</name>
    <name evidence="14" type="ORF">LPJ53_000140</name>
</gene>
<evidence type="ECO:0000256" key="10">
    <source>
        <dbReference type="PIRSR" id="PIRSR005586-1"/>
    </source>
</evidence>
<dbReference type="PROSITE" id="PS01030">
    <property type="entry name" value="RNA_POL_M_15KD"/>
    <property type="match status" value="1"/>
</dbReference>
<keyword evidence="4 10" id="KW-0479">Metal-binding</keyword>
<sequence length="123" mass="14306">MPNVNFCPSCNNILYPREDKVRRILELACRNCPHLDVAPSNCVYRHEVTHIPSEQTMVIKNLSSDPTLPRTTLVQCTECGNKEAVYFQSQSQHPDTRMTLYYVCTDLECQHRWETKDSDSRRS</sequence>
<dbReference type="SMART" id="SM00440">
    <property type="entry name" value="ZnF_C2C2"/>
    <property type="match status" value="1"/>
</dbReference>
<proteinExistence type="inferred from homology"/>
<comment type="subunit">
    <text evidence="2">Component of the RNA polymerase II (Pol II) complex consisting of 12 subunits.</text>
</comment>
<evidence type="ECO:0000256" key="5">
    <source>
        <dbReference type="ARBA" id="ARBA00022771"/>
    </source>
</evidence>
<dbReference type="SMART" id="SM00661">
    <property type="entry name" value="RPOL9"/>
    <property type="match status" value="1"/>
</dbReference>
<feature type="binding site" evidence="10">
    <location>
        <position position="79"/>
    </location>
    <ligand>
        <name>Zn(2+)</name>
        <dbReference type="ChEBI" id="CHEBI:29105"/>
        <label>2</label>
    </ligand>
</feature>
<dbReference type="PANTHER" id="PTHR11239">
    <property type="entry name" value="DNA-DIRECTED RNA POLYMERASE"/>
    <property type="match status" value="1"/>
</dbReference>
<dbReference type="Proteomes" id="UP001149813">
    <property type="component" value="Unassembled WGS sequence"/>
</dbReference>
<evidence type="ECO:0000256" key="8">
    <source>
        <dbReference type="ARBA" id="ARBA00023242"/>
    </source>
</evidence>
<dbReference type="InterPro" id="IPR019761">
    <property type="entry name" value="DNA-dir_RNA_pol-M_15_CS"/>
</dbReference>
<feature type="binding site" evidence="10">
    <location>
        <position position="29"/>
    </location>
    <ligand>
        <name>Zn(2+)</name>
        <dbReference type="ChEBI" id="CHEBI:29105"/>
        <label>1</label>
    </ligand>
</feature>
<evidence type="ECO:0000256" key="12">
    <source>
        <dbReference type="RuleBase" id="RU003474"/>
    </source>
</evidence>
<dbReference type="PROSITE" id="PS51133">
    <property type="entry name" value="ZF_TFIIS_2"/>
    <property type="match status" value="1"/>
</dbReference>
<keyword evidence="8 9" id="KW-0539">Nucleus</keyword>
<keyword evidence="15" id="KW-1185">Reference proteome</keyword>
<dbReference type="InterPro" id="IPR012164">
    <property type="entry name" value="Rpa12/Rpb9/Rpc10/TFS"/>
</dbReference>
<evidence type="ECO:0000256" key="2">
    <source>
        <dbReference type="ARBA" id="ARBA00011730"/>
    </source>
</evidence>
<dbReference type="InterPro" id="IPR001529">
    <property type="entry name" value="Zn_ribbon_RPB9"/>
</dbReference>
<keyword evidence="7 9" id="KW-0804">Transcription</keyword>
<feature type="binding site" evidence="10">
    <location>
        <position position="109"/>
    </location>
    <ligand>
        <name>Zn(2+)</name>
        <dbReference type="ChEBI" id="CHEBI:29105"/>
        <label>2</label>
    </ligand>
</feature>
<comment type="function">
    <text evidence="9">DNA-dependent RNA polymerase catalyzes the transcription of DNA into RNA using the four ribonucleoside triphosphates as substrates.</text>
</comment>
<dbReference type="GO" id="GO:0006367">
    <property type="term" value="P:transcription initiation at RNA polymerase II promoter"/>
    <property type="evidence" value="ECO:0007669"/>
    <property type="project" value="TreeGrafter"/>
</dbReference>
<comment type="similarity">
    <text evidence="9 12">Belongs to the archaeal rpoM/eukaryotic RPA12/RPB9/RPC11 RNA polymerase family.</text>
</comment>
<feature type="binding site" evidence="10">
    <location>
        <position position="7"/>
    </location>
    <ligand>
        <name>Zn(2+)</name>
        <dbReference type="ChEBI" id="CHEBI:29105"/>
        <label>1</label>
    </ligand>
</feature>
<evidence type="ECO:0000256" key="1">
    <source>
        <dbReference type="ARBA" id="ARBA00004604"/>
    </source>
</evidence>
<evidence type="ECO:0000313" key="15">
    <source>
        <dbReference type="Proteomes" id="UP001149813"/>
    </source>
</evidence>
<protein>
    <recommendedName>
        <fullName evidence="9">DNA-directed RNA polymerase subunit</fullName>
    </recommendedName>
</protein>
<name>A0A9W7Y616_9FUNG</name>
<evidence type="ECO:0000256" key="9">
    <source>
        <dbReference type="PIRNR" id="PIRNR005586"/>
    </source>
</evidence>
<evidence type="ECO:0000256" key="6">
    <source>
        <dbReference type="ARBA" id="ARBA00022833"/>
    </source>
</evidence>
<dbReference type="EMBL" id="JANBOJ010000002">
    <property type="protein sequence ID" value="KAJ1725661.1"/>
    <property type="molecule type" value="Genomic_DNA"/>
</dbReference>
<keyword evidence="6 10" id="KW-0862">Zinc</keyword>
<feature type="binding site" evidence="10">
    <location>
        <position position="32"/>
    </location>
    <ligand>
        <name>Zn(2+)</name>
        <dbReference type="ChEBI" id="CHEBI:29105"/>
        <label>1</label>
    </ligand>
</feature>
<organism evidence="14 15">
    <name type="scientific">Coemansia erecta</name>
    <dbReference type="NCBI Taxonomy" id="147472"/>
    <lineage>
        <taxon>Eukaryota</taxon>
        <taxon>Fungi</taxon>
        <taxon>Fungi incertae sedis</taxon>
        <taxon>Zoopagomycota</taxon>
        <taxon>Kickxellomycotina</taxon>
        <taxon>Kickxellomycetes</taxon>
        <taxon>Kickxellales</taxon>
        <taxon>Kickxellaceae</taxon>
        <taxon>Coemansia</taxon>
    </lineage>
</organism>
<comment type="subcellular location">
    <subcellularLocation>
        <location evidence="1">Nucleus</location>
        <location evidence="1">Nucleolus</location>
    </subcellularLocation>
</comment>
<keyword evidence="5 11" id="KW-0863">Zinc-finger</keyword>
<comment type="caution">
    <text evidence="14">The sequence shown here is derived from an EMBL/GenBank/DDBJ whole genome shotgun (WGS) entry which is preliminary data.</text>
</comment>
<reference evidence="14" key="1">
    <citation type="submission" date="2022-07" db="EMBL/GenBank/DDBJ databases">
        <title>Phylogenomic reconstructions and comparative analyses of Kickxellomycotina fungi.</title>
        <authorList>
            <person name="Reynolds N.K."/>
            <person name="Stajich J.E."/>
            <person name="Barry K."/>
            <person name="Grigoriev I.V."/>
            <person name="Crous P."/>
            <person name="Smith M.E."/>
        </authorList>
    </citation>
    <scope>NUCLEOTIDE SEQUENCE</scope>
    <source>
        <strain evidence="14">NBRC 32514</strain>
    </source>
</reference>
<dbReference type="OrthoDB" id="282270at2759"/>
<dbReference type="CDD" id="cd10508">
    <property type="entry name" value="Zn-ribbon_RPB9"/>
    <property type="match status" value="1"/>
</dbReference>
<keyword evidence="3 9" id="KW-0240">DNA-directed RNA polymerase</keyword>
<evidence type="ECO:0000259" key="13">
    <source>
        <dbReference type="PROSITE" id="PS51133"/>
    </source>
</evidence>
<dbReference type="AlphaFoldDB" id="A0A9W7Y616"/>
<evidence type="ECO:0000256" key="7">
    <source>
        <dbReference type="ARBA" id="ARBA00023163"/>
    </source>
</evidence>
<dbReference type="GO" id="GO:0008270">
    <property type="term" value="F:zinc ion binding"/>
    <property type="evidence" value="ECO:0007669"/>
    <property type="project" value="UniProtKB-KW"/>
</dbReference>
<dbReference type="InterPro" id="IPR034012">
    <property type="entry name" value="Zn_ribbon_RPB9_C"/>
</dbReference>